<evidence type="ECO:0000313" key="1">
    <source>
        <dbReference type="EMBL" id="MQL86400.1"/>
    </source>
</evidence>
<dbReference type="EMBL" id="NMUH01000897">
    <property type="protein sequence ID" value="MQL86400.1"/>
    <property type="molecule type" value="Genomic_DNA"/>
</dbReference>
<accession>A0A843UXQ1</accession>
<gene>
    <name evidence="1" type="ORF">Taro_018932</name>
</gene>
<comment type="caution">
    <text evidence="1">The sequence shown here is derived from an EMBL/GenBank/DDBJ whole genome shotgun (WGS) entry which is preliminary data.</text>
</comment>
<dbReference type="Proteomes" id="UP000652761">
    <property type="component" value="Unassembled WGS sequence"/>
</dbReference>
<reference evidence="1" key="1">
    <citation type="submission" date="2017-07" db="EMBL/GenBank/DDBJ databases">
        <title>Taro Niue Genome Assembly and Annotation.</title>
        <authorList>
            <person name="Atibalentja N."/>
            <person name="Keating K."/>
            <person name="Fields C.J."/>
        </authorList>
    </citation>
    <scope>NUCLEOTIDE SEQUENCE</scope>
    <source>
        <strain evidence="1">Niue_2</strain>
        <tissue evidence="1">Leaf</tissue>
    </source>
</reference>
<evidence type="ECO:0000313" key="2">
    <source>
        <dbReference type="Proteomes" id="UP000652761"/>
    </source>
</evidence>
<sequence length="272" mass="29795">MIPTPTAKACSRLPPALFYRVTQLVTMLASGLVVRSSRGGDFGLSLLAWPVQPARRLRTCAKAKKTYGGLDKESLAQSRVFLMERSSKSREKCVETGPSCLECSKAEGNGMNAYKPSNKIQVKASKQVPISRLRPIPMIVEVGGKAGQILIEIQMARTTTGAVLFWQLACPYANARSSGRVKDTYPLRVFRRIMSLVPCAITVAIRLTSRWGSPELRLQDDAIEVVGFALKFTINVAITLKTTHHVEVGMQEPPWLELGKVDVVDGAHSWGA</sequence>
<proteinExistence type="predicted"/>
<protein>
    <submittedName>
        <fullName evidence="1">Uncharacterized protein</fullName>
    </submittedName>
</protein>
<organism evidence="1 2">
    <name type="scientific">Colocasia esculenta</name>
    <name type="common">Wild taro</name>
    <name type="synonym">Arum esculentum</name>
    <dbReference type="NCBI Taxonomy" id="4460"/>
    <lineage>
        <taxon>Eukaryota</taxon>
        <taxon>Viridiplantae</taxon>
        <taxon>Streptophyta</taxon>
        <taxon>Embryophyta</taxon>
        <taxon>Tracheophyta</taxon>
        <taxon>Spermatophyta</taxon>
        <taxon>Magnoliopsida</taxon>
        <taxon>Liliopsida</taxon>
        <taxon>Araceae</taxon>
        <taxon>Aroideae</taxon>
        <taxon>Colocasieae</taxon>
        <taxon>Colocasia</taxon>
    </lineage>
</organism>
<name>A0A843UXQ1_COLES</name>
<keyword evidence="2" id="KW-1185">Reference proteome</keyword>
<dbReference type="AlphaFoldDB" id="A0A843UXQ1"/>